<keyword evidence="2" id="KW-1185">Reference proteome</keyword>
<reference evidence="1 2" key="1">
    <citation type="submission" date="2021-06" db="EMBL/GenBank/DDBJ databases">
        <title>A haploid diamondback moth (Plutella xylostella L.) genome assembly resolves 31 chromosomes and identifies a diamide resistance mutation.</title>
        <authorList>
            <person name="Ward C.M."/>
            <person name="Perry K.D."/>
            <person name="Baker G."/>
            <person name="Powis K."/>
            <person name="Heckel D.G."/>
            <person name="Baxter S.W."/>
        </authorList>
    </citation>
    <scope>NUCLEOTIDE SEQUENCE [LARGE SCALE GENOMIC DNA]</scope>
    <source>
        <strain evidence="1 2">LV</strain>
        <tissue evidence="1">Single pupa</tissue>
    </source>
</reference>
<sequence>METDDNNMQERDAEIDKINGIVQIIVDEMGMAKCGNLQNDLKLKRIDLDLSDEIAGFLMTVYTCLRKEENETTKLVMTGS</sequence>
<name>A0ABQ7PQ48_PLUXY</name>
<evidence type="ECO:0000313" key="2">
    <source>
        <dbReference type="Proteomes" id="UP000823941"/>
    </source>
</evidence>
<dbReference type="EMBL" id="JAHIBW010000032">
    <property type="protein sequence ID" value="KAG7295075.1"/>
    <property type="molecule type" value="Genomic_DNA"/>
</dbReference>
<proteinExistence type="predicted"/>
<evidence type="ECO:0000313" key="1">
    <source>
        <dbReference type="EMBL" id="KAG7295075.1"/>
    </source>
</evidence>
<gene>
    <name evidence="1" type="ORF">JYU34_022544</name>
</gene>
<protein>
    <submittedName>
        <fullName evidence="1">Uncharacterized protein</fullName>
    </submittedName>
</protein>
<accession>A0ABQ7PQ48</accession>
<organism evidence="1 2">
    <name type="scientific">Plutella xylostella</name>
    <name type="common">Diamondback moth</name>
    <name type="synonym">Plutella maculipennis</name>
    <dbReference type="NCBI Taxonomy" id="51655"/>
    <lineage>
        <taxon>Eukaryota</taxon>
        <taxon>Metazoa</taxon>
        <taxon>Ecdysozoa</taxon>
        <taxon>Arthropoda</taxon>
        <taxon>Hexapoda</taxon>
        <taxon>Insecta</taxon>
        <taxon>Pterygota</taxon>
        <taxon>Neoptera</taxon>
        <taxon>Endopterygota</taxon>
        <taxon>Lepidoptera</taxon>
        <taxon>Glossata</taxon>
        <taxon>Ditrysia</taxon>
        <taxon>Yponomeutoidea</taxon>
        <taxon>Plutellidae</taxon>
        <taxon>Plutella</taxon>
    </lineage>
</organism>
<comment type="caution">
    <text evidence="1">The sequence shown here is derived from an EMBL/GenBank/DDBJ whole genome shotgun (WGS) entry which is preliminary data.</text>
</comment>
<dbReference type="Proteomes" id="UP000823941">
    <property type="component" value="Unassembled WGS sequence"/>
</dbReference>